<dbReference type="InterPro" id="IPR006449">
    <property type="entry name" value="Squal_synth-like"/>
</dbReference>
<organism evidence="6 7">
    <name type="scientific">Rickenella mellea</name>
    <dbReference type="NCBI Taxonomy" id="50990"/>
    <lineage>
        <taxon>Eukaryota</taxon>
        <taxon>Fungi</taxon>
        <taxon>Dikarya</taxon>
        <taxon>Basidiomycota</taxon>
        <taxon>Agaricomycotina</taxon>
        <taxon>Agaricomycetes</taxon>
        <taxon>Hymenochaetales</taxon>
        <taxon>Rickenellaceae</taxon>
        <taxon>Rickenella</taxon>
    </lineage>
</organism>
<keyword evidence="5" id="KW-1133">Transmembrane helix</keyword>
<dbReference type="CDD" id="cd00683">
    <property type="entry name" value="Trans_IPPS_HH"/>
    <property type="match status" value="1"/>
</dbReference>
<dbReference type="GO" id="GO:0006696">
    <property type="term" value="P:ergosterol biosynthetic process"/>
    <property type="evidence" value="ECO:0007669"/>
    <property type="project" value="TreeGrafter"/>
</dbReference>
<dbReference type="Gene3D" id="1.10.600.10">
    <property type="entry name" value="Farnesyl Diphosphate Synthase"/>
    <property type="match status" value="1"/>
</dbReference>
<keyword evidence="5" id="KW-0812">Transmembrane</keyword>
<dbReference type="VEuPathDB" id="FungiDB:BD410DRAFT_836387"/>
<proteinExistence type="inferred from homology"/>
<sequence>MGASSMLKLLLTHPTEFRTLVQYYLWHKKKRDITDPREHVTSGYDRPSMRRCWEFLELTGRSYSAVIRELPGDLARIICLYYLVLRALDTIEDDMTIPDSTKQPLMRTFHTRLTQPGWSFTSSGPNEKDRQLLVEFPAIITELSRLSPAHLNIITDTTRHMAGGMADYAHLSFKSGKIGLETMEDLDLYCHYVSGLVGEGLSRIFAASGKEAEWLSNQVTLSNAMGAILQKMNILRDFREDVDGGRLFWPREIYTSYGFDDPKDMCRPENLEKALWALSAMTLDALRHAPACLDYLLLLRNQGIFNFCAIPQAMAMATLALCFMNPLVFKQNVRIRKAEAARLIMNSTNLRDVAYMFRDYARVIHAKALPSDPNFVRISVACAKLEQWCEHHFPSFVLITSSFPSSGGGATTSSRFSPNDARSRIQTSIAKRERQRTMDKRIEEMCAAGRSNGIWKGEGKVGHARPDATTGEMWLYVGGSFSLVISMSLVVIWVVLRFTRDG</sequence>
<dbReference type="InterPro" id="IPR008949">
    <property type="entry name" value="Isoprenoid_synthase_dom_sf"/>
</dbReference>
<keyword evidence="7" id="KW-1185">Reference proteome</keyword>
<dbReference type="STRING" id="50990.A0A4Y7QGG3"/>
<evidence type="ECO:0000256" key="4">
    <source>
        <dbReference type="ARBA" id="ARBA00022679"/>
    </source>
</evidence>
<dbReference type="InterPro" id="IPR019845">
    <property type="entry name" value="Squalene/phytoene_synthase_CS"/>
</dbReference>
<evidence type="ECO:0000256" key="3">
    <source>
        <dbReference type="ARBA" id="ARBA00012373"/>
    </source>
</evidence>
<dbReference type="InterPro" id="IPR033904">
    <property type="entry name" value="Trans_IPPS_HH"/>
</dbReference>
<dbReference type="NCBIfam" id="TIGR01559">
    <property type="entry name" value="squal_synth"/>
    <property type="match status" value="1"/>
</dbReference>
<dbReference type="EMBL" id="ML170161">
    <property type="protein sequence ID" value="TDL26505.1"/>
    <property type="molecule type" value="Genomic_DNA"/>
</dbReference>
<comment type="cofactor">
    <cofactor evidence="1">
        <name>Mg(2+)</name>
        <dbReference type="ChEBI" id="CHEBI:18420"/>
    </cofactor>
</comment>
<dbReference type="SFLD" id="SFLDS00005">
    <property type="entry name" value="Isoprenoid_Synthase_Type_I"/>
    <property type="match status" value="1"/>
</dbReference>
<dbReference type="OrthoDB" id="431150at2759"/>
<dbReference type="FunFam" id="1.10.600.10:FF:000023">
    <property type="entry name" value="Squalene synthase"/>
    <property type="match status" value="1"/>
</dbReference>
<dbReference type="PANTHER" id="PTHR11626:SF2">
    <property type="entry name" value="SQUALENE SYNTHASE"/>
    <property type="match status" value="1"/>
</dbReference>
<evidence type="ECO:0000313" key="6">
    <source>
        <dbReference type="EMBL" id="TDL26505.1"/>
    </source>
</evidence>
<dbReference type="InterPro" id="IPR002060">
    <property type="entry name" value="Squ/phyt_synthse"/>
</dbReference>
<evidence type="ECO:0000256" key="1">
    <source>
        <dbReference type="ARBA" id="ARBA00001946"/>
    </source>
</evidence>
<reference evidence="6 7" key="1">
    <citation type="submission" date="2018-06" db="EMBL/GenBank/DDBJ databases">
        <title>A transcriptomic atlas of mushroom development highlights an independent origin of complex multicellularity.</title>
        <authorList>
            <consortium name="DOE Joint Genome Institute"/>
            <person name="Krizsan K."/>
            <person name="Almasi E."/>
            <person name="Merenyi Z."/>
            <person name="Sahu N."/>
            <person name="Viragh M."/>
            <person name="Koszo T."/>
            <person name="Mondo S."/>
            <person name="Kiss B."/>
            <person name="Balint B."/>
            <person name="Kues U."/>
            <person name="Barry K."/>
            <person name="Hegedus J.C."/>
            <person name="Henrissat B."/>
            <person name="Johnson J."/>
            <person name="Lipzen A."/>
            <person name="Ohm R."/>
            <person name="Nagy I."/>
            <person name="Pangilinan J."/>
            <person name="Yan J."/>
            <person name="Xiong Y."/>
            <person name="Grigoriev I.V."/>
            <person name="Hibbett D.S."/>
            <person name="Nagy L.G."/>
        </authorList>
    </citation>
    <scope>NUCLEOTIDE SEQUENCE [LARGE SCALE GENOMIC DNA]</scope>
    <source>
        <strain evidence="6 7">SZMC22713</strain>
    </source>
</reference>
<dbReference type="PANTHER" id="PTHR11626">
    <property type="entry name" value="FARNESYL-DIPHOSPHATE FARNESYLTRANSFERASE"/>
    <property type="match status" value="1"/>
</dbReference>
<dbReference type="SFLD" id="SFLDG01018">
    <property type="entry name" value="Squalene/Phytoene_Synthase_Lik"/>
    <property type="match status" value="1"/>
</dbReference>
<comment type="similarity">
    <text evidence="2">Belongs to the phytoene/squalene synthase family.</text>
</comment>
<name>A0A4Y7QGG3_9AGAM</name>
<dbReference type="InterPro" id="IPR044844">
    <property type="entry name" value="Trans_IPPS_euk-type"/>
</dbReference>
<accession>A0A4Y7QGG3</accession>
<dbReference type="EC" id="2.5.1.21" evidence="3"/>
<protein>
    <recommendedName>
        <fullName evidence="3">squalene synthase</fullName>
        <ecNumber evidence="3">2.5.1.21</ecNumber>
    </recommendedName>
</protein>
<dbReference type="GO" id="GO:0045338">
    <property type="term" value="P:farnesyl diphosphate metabolic process"/>
    <property type="evidence" value="ECO:0007669"/>
    <property type="project" value="InterPro"/>
</dbReference>
<dbReference type="Pfam" id="PF00494">
    <property type="entry name" value="SQS_PSY"/>
    <property type="match status" value="1"/>
</dbReference>
<evidence type="ECO:0000256" key="2">
    <source>
        <dbReference type="ARBA" id="ARBA00006251"/>
    </source>
</evidence>
<evidence type="ECO:0000313" key="7">
    <source>
        <dbReference type="Proteomes" id="UP000294933"/>
    </source>
</evidence>
<dbReference type="GO" id="GO:0051996">
    <property type="term" value="F:squalene synthase [NAD(P)H] activity"/>
    <property type="evidence" value="ECO:0007669"/>
    <property type="project" value="UniProtKB-EC"/>
</dbReference>
<dbReference type="PROSITE" id="PS01045">
    <property type="entry name" value="SQUALEN_PHYTOEN_SYN_2"/>
    <property type="match status" value="1"/>
</dbReference>
<feature type="transmembrane region" description="Helical" evidence="5">
    <location>
        <begin position="473"/>
        <end position="496"/>
    </location>
</feature>
<feature type="transmembrane region" description="Helical" evidence="5">
    <location>
        <begin position="309"/>
        <end position="329"/>
    </location>
</feature>
<gene>
    <name evidence="6" type="ORF">BD410DRAFT_836387</name>
</gene>
<evidence type="ECO:0000256" key="5">
    <source>
        <dbReference type="SAM" id="Phobius"/>
    </source>
</evidence>
<dbReference type="GO" id="GO:0005789">
    <property type="term" value="C:endoplasmic reticulum membrane"/>
    <property type="evidence" value="ECO:0007669"/>
    <property type="project" value="TreeGrafter"/>
</dbReference>
<dbReference type="Proteomes" id="UP000294933">
    <property type="component" value="Unassembled WGS sequence"/>
</dbReference>
<dbReference type="AlphaFoldDB" id="A0A4Y7QGG3"/>
<keyword evidence="5" id="KW-0472">Membrane</keyword>
<dbReference type="SUPFAM" id="SSF48576">
    <property type="entry name" value="Terpenoid synthases"/>
    <property type="match status" value="1"/>
</dbReference>
<keyword evidence="4 6" id="KW-0808">Transferase</keyword>